<sequence>MRAKTTLIAMGVVAVVLVVAVALLAATVQRSLTDQLQARGQAQVDHIVGQLEEGMPPRQALDDAIRADEAAGERGEVPTYVAILDQEGHPIFGSGFFTMPGVGEDGGGVAVTGGLGDSTIEVLAEGTNLTVAQRSIEIDGELLYVVAASPLAEVVRSVEAIIRVSTLGAPLMVLLVGVVTWTATGRTLHPIERIRTEVEELSSQTLDRRVPVPSSGDEVARLAETMNGMLARLDAASVRQQEFISDASHELRSPVASIRFELEVALAHPAAKDWQDSAATVLRETGRIERIVDDLLLLARLDEGAAPAATSVDISSLARDATAHIHAVGIEVHIADGLLVTGQDSELASVLRNLVDNAARHATSLLAVTATAHDGTVVITVDDDGPGIPLIDRERVFQRFTRLEQSRSRKSGGVGLGLSVVDRVVRRHNGSVVASGSPLGGARFEVTLPAA</sequence>
<dbReference type="Gene3D" id="3.30.565.10">
    <property type="entry name" value="Histidine kinase-like ATPase, C-terminal domain"/>
    <property type="match status" value="1"/>
</dbReference>
<name>A0A7K3MBM1_9ACTN</name>
<dbReference type="SUPFAM" id="SSF158472">
    <property type="entry name" value="HAMP domain-like"/>
    <property type="match status" value="1"/>
</dbReference>
<dbReference type="PROSITE" id="PS50109">
    <property type="entry name" value="HIS_KIN"/>
    <property type="match status" value="1"/>
</dbReference>
<comment type="caution">
    <text evidence="13">The sequence shown here is derived from an EMBL/GenBank/DDBJ whole genome shotgun (WGS) entry which is preliminary data.</text>
</comment>
<evidence type="ECO:0000256" key="10">
    <source>
        <dbReference type="ARBA" id="ARBA00023136"/>
    </source>
</evidence>
<dbReference type="CDD" id="cd06225">
    <property type="entry name" value="HAMP"/>
    <property type="match status" value="1"/>
</dbReference>
<feature type="domain" description="Histidine kinase" evidence="11">
    <location>
        <begin position="246"/>
        <end position="451"/>
    </location>
</feature>
<dbReference type="Pfam" id="PF02518">
    <property type="entry name" value="HATPase_c"/>
    <property type="match status" value="1"/>
</dbReference>
<comment type="catalytic activity">
    <reaction evidence="1">
        <text>ATP + protein L-histidine = ADP + protein N-phospho-L-histidine.</text>
        <dbReference type="EC" id="2.7.13.3"/>
    </reaction>
</comment>
<gene>
    <name evidence="13" type="ORF">F7O44_26115</name>
</gene>
<keyword evidence="10" id="KW-0472">Membrane</keyword>
<feature type="domain" description="HAMP" evidence="12">
    <location>
        <begin position="185"/>
        <end position="238"/>
    </location>
</feature>
<evidence type="ECO:0000256" key="8">
    <source>
        <dbReference type="ARBA" id="ARBA00022989"/>
    </source>
</evidence>
<dbReference type="PANTHER" id="PTHR45436">
    <property type="entry name" value="SENSOR HISTIDINE KINASE YKOH"/>
    <property type="match status" value="1"/>
</dbReference>
<evidence type="ECO:0000259" key="12">
    <source>
        <dbReference type="PROSITE" id="PS50885"/>
    </source>
</evidence>
<keyword evidence="5" id="KW-0808">Transferase</keyword>
<dbReference type="InterPro" id="IPR003661">
    <property type="entry name" value="HisK_dim/P_dom"/>
</dbReference>
<evidence type="ECO:0000256" key="4">
    <source>
        <dbReference type="ARBA" id="ARBA00022553"/>
    </source>
</evidence>
<proteinExistence type="predicted"/>
<evidence type="ECO:0000256" key="6">
    <source>
        <dbReference type="ARBA" id="ARBA00022692"/>
    </source>
</evidence>
<dbReference type="Pfam" id="PF00512">
    <property type="entry name" value="HisKA"/>
    <property type="match status" value="1"/>
</dbReference>
<dbReference type="PRINTS" id="PR00344">
    <property type="entry name" value="BCTRLSENSOR"/>
</dbReference>
<organism evidence="13 14">
    <name type="scientific">Phytoactinopolyspora mesophila</name>
    <dbReference type="NCBI Taxonomy" id="2650750"/>
    <lineage>
        <taxon>Bacteria</taxon>
        <taxon>Bacillati</taxon>
        <taxon>Actinomycetota</taxon>
        <taxon>Actinomycetes</taxon>
        <taxon>Jiangellales</taxon>
        <taxon>Jiangellaceae</taxon>
        <taxon>Phytoactinopolyspora</taxon>
    </lineage>
</organism>
<dbReference type="SUPFAM" id="SSF55874">
    <property type="entry name" value="ATPase domain of HSP90 chaperone/DNA topoisomerase II/histidine kinase"/>
    <property type="match status" value="1"/>
</dbReference>
<protein>
    <recommendedName>
        <fullName evidence="3">histidine kinase</fullName>
        <ecNumber evidence="3">2.7.13.3</ecNumber>
    </recommendedName>
</protein>
<evidence type="ECO:0000256" key="7">
    <source>
        <dbReference type="ARBA" id="ARBA00022777"/>
    </source>
</evidence>
<dbReference type="PANTHER" id="PTHR45436:SF5">
    <property type="entry name" value="SENSOR HISTIDINE KINASE TRCS"/>
    <property type="match status" value="1"/>
</dbReference>
<evidence type="ECO:0000256" key="5">
    <source>
        <dbReference type="ARBA" id="ARBA00022679"/>
    </source>
</evidence>
<dbReference type="SUPFAM" id="SSF47384">
    <property type="entry name" value="Homodimeric domain of signal transducing histidine kinase"/>
    <property type="match status" value="1"/>
</dbReference>
<dbReference type="Gene3D" id="6.10.340.10">
    <property type="match status" value="1"/>
</dbReference>
<dbReference type="InterPro" id="IPR036890">
    <property type="entry name" value="HATPase_C_sf"/>
</dbReference>
<dbReference type="InterPro" id="IPR003594">
    <property type="entry name" value="HATPase_dom"/>
</dbReference>
<comment type="subcellular location">
    <subcellularLocation>
        <location evidence="2">Cell membrane</location>
    </subcellularLocation>
</comment>
<evidence type="ECO:0000256" key="2">
    <source>
        <dbReference type="ARBA" id="ARBA00004236"/>
    </source>
</evidence>
<accession>A0A7K3MBM1</accession>
<keyword evidence="6" id="KW-0812">Transmembrane</keyword>
<evidence type="ECO:0000256" key="3">
    <source>
        <dbReference type="ARBA" id="ARBA00012438"/>
    </source>
</evidence>
<evidence type="ECO:0000256" key="9">
    <source>
        <dbReference type="ARBA" id="ARBA00023012"/>
    </source>
</evidence>
<keyword evidence="9" id="KW-0902">Two-component regulatory system</keyword>
<keyword evidence="4" id="KW-0597">Phosphoprotein</keyword>
<dbReference type="InterPro" id="IPR005467">
    <property type="entry name" value="His_kinase_dom"/>
</dbReference>
<dbReference type="SMART" id="SM00304">
    <property type="entry name" value="HAMP"/>
    <property type="match status" value="1"/>
</dbReference>
<dbReference type="Pfam" id="PF00672">
    <property type="entry name" value="HAMP"/>
    <property type="match status" value="1"/>
</dbReference>
<evidence type="ECO:0000313" key="13">
    <source>
        <dbReference type="EMBL" id="NDL60560.1"/>
    </source>
</evidence>
<dbReference type="AlphaFoldDB" id="A0A7K3MBM1"/>
<evidence type="ECO:0000259" key="11">
    <source>
        <dbReference type="PROSITE" id="PS50109"/>
    </source>
</evidence>
<dbReference type="SMART" id="SM00388">
    <property type="entry name" value="HisKA"/>
    <property type="match status" value="1"/>
</dbReference>
<dbReference type="PROSITE" id="PS50885">
    <property type="entry name" value="HAMP"/>
    <property type="match status" value="1"/>
</dbReference>
<dbReference type="InterPro" id="IPR004358">
    <property type="entry name" value="Sig_transdc_His_kin-like_C"/>
</dbReference>
<dbReference type="SMART" id="SM00387">
    <property type="entry name" value="HATPase_c"/>
    <property type="match status" value="1"/>
</dbReference>
<dbReference type="GO" id="GO:0005886">
    <property type="term" value="C:plasma membrane"/>
    <property type="evidence" value="ECO:0007669"/>
    <property type="project" value="UniProtKB-SubCell"/>
</dbReference>
<dbReference type="InterPro" id="IPR003660">
    <property type="entry name" value="HAMP_dom"/>
</dbReference>
<keyword evidence="8" id="KW-1133">Transmembrane helix</keyword>
<dbReference type="Proteomes" id="UP000460435">
    <property type="component" value="Unassembled WGS sequence"/>
</dbReference>
<dbReference type="InterPro" id="IPR036097">
    <property type="entry name" value="HisK_dim/P_sf"/>
</dbReference>
<dbReference type="EMBL" id="WLZY01000012">
    <property type="protein sequence ID" value="NDL60560.1"/>
    <property type="molecule type" value="Genomic_DNA"/>
</dbReference>
<dbReference type="GO" id="GO:0000155">
    <property type="term" value="F:phosphorelay sensor kinase activity"/>
    <property type="evidence" value="ECO:0007669"/>
    <property type="project" value="InterPro"/>
</dbReference>
<dbReference type="InterPro" id="IPR050428">
    <property type="entry name" value="TCS_sensor_his_kinase"/>
</dbReference>
<evidence type="ECO:0000313" key="14">
    <source>
        <dbReference type="Proteomes" id="UP000460435"/>
    </source>
</evidence>
<reference evidence="13 14" key="1">
    <citation type="submission" date="2019-11" db="EMBL/GenBank/DDBJ databases">
        <authorList>
            <person name="Li X.-J."/>
            <person name="Feng X.-M."/>
        </authorList>
    </citation>
    <scope>NUCLEOTIDE SEQUENCE [LARGE SCALE GENOMIC DNA]</scope>
    <source>
        <strain evidence="13 14">XMNu-373</strain>
    </source>
</reference>
<dbReference type="EC" id="2.7.13.3" evidence="3"/>
<dbReference type="Gene3D" id="1.10.287.130">
    <property type="match status" value="1"/>
</dbReference>
<evidence type="ECO:0000256" key="1">
    <source>
        <dbReference type="ARBA" id="ARBA00000085"/>
    </source>
</evidence>
<dbReference type="CDD" id="cd00082">
    <property type="entry name" value="HisKA"/>
    <property type="match status" value="1"/>
</dbReference>
<keyword evidence="14" id="KW-1185">Reference proteome</keyword>
<dbReference type="RefSeq" id="WP_162453258.1">
    <property type="nucleotide sequence ID" value="NZ_WLZY01000012.1"/>
</dbReference>
<keyword evidence="7" id="KW-0418">Kinase</keyword>